<dbReference type="GO" id="GO:0016020">
    <property type="term" value="C:membrane"/>
    <property type="evidence" value="ECO:0007669"/>
    <property type="project" value="InterPro"/>
</dbReference>
<dbReference type="SUPFAM" id="SSF111369">
    <property type="entry name" value="HlyD-like secretion proteins"/>
    <property type="match status" value="2"/>
</dbReference>
<dbReference type="OrthoDB" id="325180at2"/>
<feature type="domain" description="CusB-like beta-barrel" evidence="7">
    <location>
        <begin position="340"/>
        <end position="413"/>
    </location>
</feature>
<dbReference type="Proteomes" id="UP000298097">
    <property type="component" value="Unassembled WGS sequence"/>
</dbReference>
<evidence type="ECO:0000256" key="1">
    <source>
        <dbReference type="ARBA" id="ARBA00004196"/>
    </source>
</evidence>
<keyword evidence="5" id="KW-0812">Transmembrane</keyword>
<evidence type="ECO:0000256" key="2">
    <source>
        <dbReference type="ARBA" id="ARBA00009477"/>
    </source>
</evidence>
<dbReference type="InterPro" id="IPR058625">
    <property type="entry name" value="MdtA-like_BSH"/>
</dbReference>
<feature type="domain" description="Multidrug resistance protein MdtA-like C-terminal permuted SH3" evidence="8">
    <location>
        <begin position="420"/>
        <end position="478"/>
    </location>
</feature>
<dbReference type="AlphaFoldDB" id="A0A4R9HAG5"/>
<dbReference type="PANTHER" id="PTHR30097:SF16">
    <property type="entry name" value="CATION EFFLUX SYSTEM (CZCB-LIKE)"/>
    <property type="match status" value="1"/>
</dbReference>
<dbReference type="Gene3D" id="2.40.30.170">
    <property type="match status" value="1"/>
</dbReference>
<dbReference type="Gene3D" id="2.40.420.20">
    <property type="match status" value="1"/>
</dbReference>
<proteinExistence type="inferred from homology"/>
<feature type="domain" description="Multidrug resistance protein MdtA-like barrel-sandwich hybrid" evidence="6">
    <location>
        <begin position="98"/>
        <end position="324"/>
    </location>
</feature>
<evidence type="ECO:0000313" key="10">
    <source>
        <dbReference type="Proteomes" id="UP000298097"/>
    </source>
</evidence>
<dbReference type="Pfam" id="PF25954">
    <property type="entry name" value="Beta-barrel_RND_2"/>
    <property type="match status" value="1"/>
</dbReference>
<dbReference type="PANTHER" id="PTHR30097">
    <property type="entry name" value="CATION EFFLUX SYSTEM PROTEIN CUSB"/>
    <property type="match status" value="1"/>
</dbReference>
<feature type="transmembrane region" description="Helical" evidence="5">
    <location>
        <begin position="12"/>
        <end position="30"/>
    </location>
</feature>
<name>A0A4R9HAG5_9LEPT</name>
<dbReference type="Pfam" id="PF25967">
    <property type="entry name" value="RND-MFP_C"/>
    <property type="match status" value="1"/>
</dbReference>
<dbReference type="InterPro" id="IPR058792">
    <property type="entry name" value="Beta-barrel_RND_2"/>
</dbReference>
<dbReference type="PRINTS" id="PR01490">
    <property type="entry name" value="RTXTOXIND"/>
</dbReference>
<keyword evidence="4" id="KW-0175">Coiled coil</keyword>
<comment type="caution">
    <text evidence="9">The sequence shown here is derived from an EMBL/GenBank/DDBJ whole genome shotgun (WGS) entry which is preliminary data.</text>
</comment>
<protein>
    <submittedName>
        <fullName evidence="9">Efflux RND transporter periplasmic adaptor subunit</fullName>
    </submittedName>
</protein>
<feature type="coiled-coil region" evidence="4">
    <location>
        <begin position="139"/>
        <end position="191"/>
    </location>
</feature>
<comment type="similarity">
    <text evidence="2">Belongs to the membrane fusion protein (MFP) (TC 8.A.1) family.</text>
</comment>
<dbReference type="InterPro" id="IPR051909">
    <property type="entry name" value="MFP_Cation_Efflux"/>
</dbReference>
<keyword evidence="5" id="KW-0472">Membrane</keyword>
<evidence type="ECO:0000313" key="9">
    <source>
        <dbReference type="EMBL" id="TGK43533.1"/>
    </source>
</evidence>
<keyword evidence="5" id="KW-1133">Transmembrane helix</keyword>
<evidence type="ECO:0000259" key="8">
    <source>
        <dbReference type="Pfam" id="PF25967"/>
    </source>
</evidence>
<keyword evidence="10" id="KW-1185">Reference proteome</keyword>
<dbReference type="EMBL" id="RQEY01000005">
    <property type="protein sequence ID" value="TGK43533.1"/>
    <property type="molecule type" value="Genomic_DNA"/>
</dbReference>
<evidence type="ECO:0000259" key="7">
    <source>
        <dbReference type="Pfam" id="PF25954"/>
    </source>
</evidence>
<evidence type="ECO:0000256" key="3">
    <source>
        <dbReference type="ARBA" id="ARBA00022448"/>
    </source>
</evidence>
<dbReference type="NCBIfam" id="TIGR01730">
    <property type="entry name" value="RND_mfp"/>
    <property type="match status" value="1"/>
</dbReference>
<comment type="subcellular location">
    <subcellularLocation>
        <location evidence="1">Cell envelope</location>
    </subcellularLocation>
</comment>
<evidence type="ECO:0000256" key="5">
    <source>
        <dbReference type="SAM" id="Phobius"/>
    </source>
</evidence>
<accession>A0A4R9HAG5</accession>
<dbReference type="InterPro" id="IPR006143">
    <property type="entry name" value="RND_pump_MFP"/>
</dbReference>
<gene>
    <name evidence="9" type="ORF">EHO65_02515</name>
</gene>
<keyword evidence="3" id="KW-0813">Transport</keyword>
<dbReference type="FunFam" id="2.40.30.170:FF:000010">
    <property type="entry name" value="Efflux RND transporter periplasmic adaptor subunit"/>
    <property type="match status" value="1"/>
</dbReference>
<dbReference type="Gene3D" id="1.10.287.470">
    <property type="entry name" value="Helix hairpin bin"/>
    <property type="match status" value="2"/>
</dbReference>
<organism evidence="9 10">
    <name type="scientific">Leptospira andrefontaineae</name>
    <dbReference type="NCBI Taxonomy" id="2484976"/>
    <lineage>
        <taxon>Bacteria</taxon>
        <taxon>Pseudomonadati</taxon>
        <taxon>Spirochaetota</taxon>
        <taxon>Spirochaetia</taxon>
        <taxon>Leptospirales</taxon>
        <taxon>Leptospiraceae</taxon>
        <taxon>Leptospira</taxon>
    </lineage>
</organism>
<dbReference type="InterPro" id="IPR058627">
    <property type="entry name" value="MdtA-like_C"/>
</dbReference>
<reference evidence="9" key="1">
    <citation type="journal article" date="2019" name="PLoS Negl. Trop. Dis.">
        <title>Revisiting the worldwide diversity of Leptospira species in the environment.</title>
        <authorList>
            <person name="Vincent A.T."/>
            <person name="Schiettekatte O."/>
            <person name="Bourhy P."/>
            <person name="Veyrier F.J."/>
            <person name="Picardeau M."/>
        </authorList>
    </citation>
    <scope>NUCLEOTIDE SEQUENCE [LARGE SCALE GENOMIC DNA]</scope>
    <source>
        <strain evidence="9">201800301</strain>
    </source>
</reference>
<evidence type="ECO:0000256" key="4">
    <source>
        <dbReference type="SAM" id="Coils"/>
    </source>
</evidence>
<sequence>MAFIRKVLSSKIGKILLISFGVYIVVSFLISRISKRSGSRSLKKVSSILSKPFSFGSSESDIDGSEIQTDALSVSVITVSQKPFTPSVNASGVVDYMEKVDVFSKIAGRIEKMYVKEGEEVSLGQKLFKMETMPLELELMKQEATMESSKAQVKLAKEKYEKAKGAVIARIHEYEKAKTILEKNRQDLEKSKVTFQGIEEIYKAGGFSREEFENAKLNLNGKESAYQIAERDLEIKRIGLTDEDIIRNGLAVPDTKEERTKTLQEINTLMEKAELEVAEGVYKAHAAQAKSTNLLLKESIAYSPINGVVAKQFKTEGELLASSGSGQHVLSVINVRYVYATFNVPESESVQLKRGMKVDFSADVYKKVLFSGKVQLISPLIDQKSHTVEIKAIVDNGDKRLKPGMFIRANVSTGTAEPSIVLPNTSVLFNEDGITGSVFVVRDGKAYKAELKLGQQKDGNVVVQEGLQTGDLVVTDRLSQLRSGISVNPISSDR</sequence>
<dbReference type="RefSeq" id="WP_135772632.1">
    <property type="nucleotide sequence ID" value="NZ_RQEY01000005.1"/>
</dbReference>
<evidence type="ECO:0000259" key="6">
    <source>
        <dbReference type="Pfam" id="PF25917"/>
    </source>
</evidence>
<dbReference type="Gene3D" id="2.40.50.100">
    <property type="match status" value="2"/>
</dbReference>
<dbReference type="Pfam" id="PF25917">
    <property type="entry name" value="BSH_RND"/>
    <property type="match status" value="1"/>
</dbReference>
<dbReference type="GO" id="GO:0015562">
    <property type="term" value="F:efflux transmembrane transporter activity"/>
    <property type="evidence" value="ECO:0007669"/>
    <property type="project" value="InterPro"/>
</dbReference>